<dbReference type="EMBL" id="QJTE01000003">
    <property type="protein sequence ID" value="PYE83872.1"/>
    <property type="molecule type" value="Genomic_DNA"/>
</dbReference>
<accession>A0A318SQC1</accession>
<gene>
    <name evidence="1" type="ORF">DFP88_103233</name>
</gene>
<keyword evidence="2" id="KW-1185">Reference proteome</keyword>
<organism evidence="1 2">
    <name type="scientific">Pseudoroseicyclus aestuarii</name>
    <dbReference type="NCBI Taxonomy" id="1795041"/>
    <lineage>
        <taxon>Bacteria</taxon>
        <taxon>Pseudomonadati</taxon>
        <taxon>Pseudomonadota</taxon>
        <taxon>Alphaproteobacteria</taxon>
        <taxon>Rhodobacterales</taxon>
        <taxon>Paracoccaceae</taxon>
        <taxon>Pseudoroseicyclus</taxon>
    </lineage>
</organism>
<dbReference type="RefSeq" id="WP_425450832.1">
    <property type="nucleotide sequence ID" value="NZ_QJTE01000003.1"/>
</dbReference>
<comment type="caution">
    <text evidence="1">The sequence shown here is derived from an EMBL/GenBank/DDBJ whole genome shotgun (WGS) entry which is preliminary data.</text>
</comment>
<dbReference type="Proteomes" id="UP000248311">
    <property type="component" value="Unassembled WGS sequence"/>
</dbReference>
<proteinExistence type="predicted"/>
<sequence length="209" mass="22411">MQEMTPDRIEALFTSGGSFRFARWSGPMAPVAFGVDDATVATLRAGLSAVGTLIGRPLADADPELGANLMLFFCQDWDELREVPDLGRLVEGLEEILTRLKASEATQYRVFRFNAQGGIRACFVFLRMAGAMAYQPADELALTQAVQAALLWGEEAFAGRSPLGLLPDGRAVLRPEVAAVLASAYDPVLPDASEDAALALRLAARLPAE</sequence>
<name>A0A318SQC1_9RHOB</name>
<evidence type="ECO:0000313" key="2">
    <source>
        <dbReference type="Proteomes" id="UP000248311"/>
    </source>
</evidence>
<reference evidence="1 2" key="1">
    <citation type="submission" date="2018-06" db="EMBL/GenBank/DDBJ databases">
        <title>Genomic Encyclopedia of Type Strains, Phase III (KMG-III): the genomes of soil and plant-associated and newly described type strains.</title>
        <authorList>
            <person name="Whitman W."/>
        </authorList>
    </citation>
    <scope>NUCLEOTIDE SEQUENCE [LARGE SCALE GENOMIC DNA]</scope>
    <source>
        <strain evidence="1 2">CECT 9025</strain>
    </source>
</reference>
<protein>
    <submittedName>
        <fullName evidence="1">Uncharacterized protein</fullName>
    </submittedName>
</protein>
<dbReference type="AlphaFoldDB" id="A0A318SQC1"/>
<evidence type="ECO:0000313" key="1">
    <source>
        <dbReference type="EMBL" id="PYE83872.1"/>
    </source>
</evidence>